<proteinExistence type="predicted"/>
<protein>
    <submittedName>
        <fullName evidence="1">Uncharacterized protein</fullName>
    </submittedName>
</protein>
<reference evidence="1" key="1">
    <citation type="submission" date="2018-05" db="EMBL/GenBank/DDBJ databases">
        <authorList>
            <person name="Lanie J.A."/>
            <person name="Ng W.-L."/>
            <person name="Kazmierczak K.M."/>
            <person name="Andrzejewski T.M."/>
            <person name="Davidsen T.M."/>
            <person name="Wayne K.J."/>
            <person name="Tettelin H."/>
            <person name="Glass J.I."/>
            <person name="Rusch D."/>
            <person name="Podicherti R."/>
            <person name="Tsui H.-C.T."/>
            <person name="Winkler M.E."/>
        </authorList>
    </citation>
    <scope>NUCLEOTIDE SEQUENCE</scope>
</reference>
<gene>
    <name evidence="1" type="ORF">METZ01_LOCUS431678</name>
</gene>
<name>A0A382Y6H9_9ZZZZ</name>
<dbReference type="AlphaFoldDB" id="A0A382Y6H9"/>
<evidence type="ECO:0000313" key="1">
    <source>
        <dbReference type="EMBL" id="SVD78824.1"/>
    </source>
</evidence>
<sequence length="44" mass="4854">MGKKDKVRCKECGAFLTNPQSREKQLCGEHGGYKPFGESLPKGL</sequence>
<dbReference type="EMBL" id="UINC01173300">
    <property type="protein sequence ID" value="SVD78824.1"/>
    <property type="molecule type" value="Genomic_DNA"/>
</dbReference>
<accession>A0A382Y6H9</accession>
<organism evidence="1">
    <name type="scientific">marine metagenome</name>
    <dbReference type="NCBI Taxonomy" id="408172"/>
    <lineage>
        <taxon>unclassified sequences</taxon>
        <taxon>metagenomes</taxon>
        <taxon>ecological metagenomes</taxon>
    </lineage>
</organism>